<organism evidence="1 2">
    <name type="scientific">Caerostris darwini</name>
    <dbReference type="NCBI Taxonomy" id="1538125"/>
    <lineage>
        <taxon>Eukaryota</taxon>
        <taxon>Metazoa</taxon>
        <taxon>Ecdysozoa</taxon>
        <taxon>Arthropoda</taxon>
        <taxon>Chelicerata</taxon>
        <taxon>Arachnida</taxon>
        <taxon>Araneae</taxon>
        <taxon>Araneomorphae</taxon>
        <taxon>Entelegynae</taxon>
        <taxon>Araneoidea</taxon>
        <taxon>Araneidae</taxon>
        <taxon>Caerostris</taxon>
    </lineage>
</organism>
<protein>
    <submittedName>
        <fullName evidence="1">Uncharacterized protein</fullName>
    </submittedName>
</protein>
<reference evidence="1 2" key="1">
    <citation type="submission" date="2021-06" db="EMBL/GenBank/DDBJ databases">
        <title>Caerostris darwini draft genome.</title>
        <authorList>
            <person name="Kono N."/>
            <person name="Arakawa K."/>
        </authorList>
    </citation>
    <scope>NUCLEOTIDE SEQUENCE [LARGE SCALE GENOMIC DNA]</scope>
</reference>
<dbReference type="Proteomes" id="UP001054837">
    <property type="component" value="Unassembled WGS sequence"/>
</dbReference>
<accession>A0AAV4PMA2</accession>
<name>A0AAV4PMA2_9ARAC</name>
<proteinExistence type="predicted"/>
<dbReference type="EMBL" id="BPLQ01003044">
    <property type="protein sequence ID" value="GIX97530.1"/>
    <property type="molecule type" value="Genomic_DNA"/>
</dbReference>
<gene>
    <name evidence="1" type="ORF">CDAR_517561</name>
</gene>
<comment type="caution">
    <text evidence="1">The sequence shown here is derived from an EMBL/GenBank/DDBJ whole genome shotgun (WGS) entry which is preliminary data.</text>
</comment>
<sequence length="101" mass="11733">MLFSNFGCSGLSIFGEDLEVFPLPHLDEFLFLMVGGRPELRCMNKWRGCAYYIPPLAWRFFPRKETSRFVQRLKIYGPCPSKWPLPSVAPRKRGSVQRLGH</sequence>
<keyword evidence="2" id="KW-1185">Reference proteome</keyword>
<evidence type="ECO:0000313" key="1">
    <source>
        <dbReference type="EMBL" id="GIX97530.1"/>
    </source>
</evidence>
<dbReference type="AlphaFoldDB" id="A0AAV4PMA2"/>
<evidence type="ECO:0000313" key="2">
    <source>
        <dbReference type="Proteomes" id="UP001054837"/>
    </source>
</evidence>